<proteinExistence type="predicted"/>
<protein>
    <submittedName>
        <fullName evidence="1">Uncharacterized protein</fullName>
    </submittedName>
</protein>
<dbReference type="KEGG" id="cik:H0194_06245"/>
<dbReference type="EMBL" id="CP059404">
    <property type="protein sequence ID" value="QNE90548.1"/>
    <property type="molecule type" value="Genomic_DNA"/>
</dbReference>
<gene>
    <name evidence="1" type="ORF">H0194_06245</name>
</gene>
<organism evidence="1 2">
    <name type="scientific">Corynebacterium incognita</name>
    <dbReference type="NCBI Taxonomy" id="2754725"/>
    <lineage>
        <taxon>Bacteria</taxon>
        <taxon>Bacillati</taxon>
        <taxon>Actinomycetota</taxon>
        <taxon>Actinomycetes</taxon>
        <taxon>Mycobacteriales</taxon>
        <taxon>Corynebacteriaceae</taxon>
        <taxon>Corynebacterium</taxon>
    </lineage>
</organism>
<reference evidence="1 2" key="1">
    <citation type="submission" date="2020-07" db="EMBL/GenBank/DDBJ databases">
        <title>Complete genome and description of Corynebacterium incognita strain Marseille-Q3630 sp. nov.</title>
        <authorList>
            <person name="Boxberger M."/>
        </authorList>
    </citation>
    <scope>NUCLEOTIDE SEQUENCE [LARGE SCALE GENOMIC DNA]</scope>
    <source>
        <strain evidence="1 2">Marseille-Q3630</strain>
    </source>
</reference>
<evidence type="ECO:0000313" key="1">
    <source>
        <dbReference type="EMBL" id="QNE90548.1"/>
    </source>
</evidence>
<keyword evidence="2" id="KW-1185">Reference proteome</keyword>
<sequence length="304" mass="32775">MSQHSQRPGARRAAGLASVSDLADFQARRPHTIILQVSNVRSDGEVHRHVGVNDALTFHELHGVLTTCFGLGAESSPWAFFVHVHARGERIDPGHNLREFITRVGDQLDYTWGLWDFTIQAADIYPRDADTPQALCIGGSGAFPGRNFDLTEINSRLTGQDTIDAVLGTVAGGVRSVISRSKLFDFVPLLQAMDLNREPEVDAGVARQLASLPREVTTEGTDAFWSTVLGLACMSDDETTNTVAETTMDALGWHDESGKPLSAAEVRDLCSSSLQVLSDVGGAGPSALPPVDRLDVYRALLRGA</sequence>
<accession>A0A7G7CSI2</accession>
<dbReference type="InterPro" id="IPR024047">
    <property type="entry name" value="MM3350-like_sf"/>
</dbReference>
<name>A0A7G7CSI2_9CORY</name>
<evidence type="ECO:0000313" key="2">
    <source>
        <dbReference type="Proteomes" id="UP000515743"/>
    </source>
</evidence>
<dbReference type="Gene3D" id="3.10.290.30">
    <property type="entry name" value="MM3350-like"/>
    <property type="match status" value="1"/>
</dbReference>
<dbReference type="SUPFAM" id="SSF159941">
    <property type="entry name" value="MM3350-like"/>
    <property type="match status" value="1"/>
</dbReference>
<dbReference type="AlphaFoldDB" id="A0A7G7CSI2"/>
<dbReference type="Proteomes" id="UP000515743">
    <property type="component" value="Chromosome"/>
</dbReference>